<dbReference type="SUPFAM" id="SSF53187">
    <property type="entry name" value="Zn-dependent exopeptidases"/>
    <property type="match status" value="1"/>
</dbReference>
<comment type="caution">
    <text evidence="1">The sequence shown here is derived from an EMBL/GenBank/DDBJ whole genome shotgun (WGS) entry which is preliminary data.</text>
</comment>
<organism evidence="1 2">
    <name type="scientific">Gillisia lutea</name>
    <dbReference type="NCBI Taxonomy" id="2909668"/>
    <lineage>
        <taxon>Bacteria</taxon>
        <taxon>Pseudomonadati</taxon>
        <taxon>Bacteroidota</taxon>
        <taxon>Flavobacteriia</taxon>
        <taxon>Flavobacteriales</taxon>
        <taxon>Flavobacteriaceae</taxon>
        <taxon>Gillisia</taxon>
    </lineage>
</organism>
<accession>A0ABS9EJ98</accession>
<dbReference type="RefSeq" id="WP_236133675.1">
    <property type="nucleotide sequence ID" value="NZ_JAKGTH010000008.1"/>
</dbReference>
<name>A0ABS9EJ98_9FLAO</name>
<gene>
    <name evidence="1" type="ORF">L1I30_07580</name>
</gene>
<proteinExistence type="predicted"/>
<dbReference type="InterPro" id="IPR007709">
    <property type="entry name" value="N-FG_amidohydro"/>
</dbReference>
<dbReference type="EMBL" id="JAKGTH010000008">
    <property type="protein sequence ID" value="MCF4101521.1"/>
    <property type="molecule type" value="Genomic_DNA"/>
</dbReference>
<evidence type="ECO:0000313" key="1">
    <source>
        <dbReference type="EMBL" id="MCF4101521.1"/>
    </source>
</evidence>
<dbReference type="Proteomes" id="UP001179363">
    <property type="component" value="Unassembled WGS sequence"/>
</dbReference>
<evidence type="ECO:0000313" key="2">
    <source>
        <dbReference type="Proteomes" id="UP001179363"/>
    </source>
</evidence>
<dbReference type="Pfam" id="PF05013">
    <property type="entry name" value="FGase"/>
    <property type="match status" value="1"/>
</dbReference>
<reference evidence="1" key="1">
    <citation type="submission" date="2022-01" db="EMBL/GenBank/DDBJ databases">
        <title>Gillisia lutea sp. nov., isolated from marine plastic residues from the Malvarosa beach (Valencia, Spain).</title>
        <authorList>
            <person name="Vidal-Verdu A."/>
            <person name="Molina-Menor E."/>
            <person name="Satari L."/>
            <person name="Pascual J."/>
            <person name="Pereto J."/>
            <person name="Porcar M."/>
        </authorList>
    </citation>
    <scope>NUCLEOTIDE SEQUENCE</scope>
    <source>
        <strain evidence="1">M10.2A</strain>
    </source>
</reference>
<protein>
    <submittedName>
        <fullName evidence="1">N-formylglutamate amidohydrolase</fullName>
    </submittedName>
</protein>
<dbReference type="Gene3D" id="3.40.630.40">
    <property type="entry name" value="Zn-dependent exopeptidases"/>
    <property type="match status" value="1"/>
</dbReference>
<keyword evidence="2" id="KW-1185">Reference proteome</keyword>
<sequence length="230" mass="26729">MKLIISCEHAGNEIPPHYAYLFENNKEVLNSHQGIDLGAFDIYKKLVKLADYHEHTTTSRLLIEVNRSQHHRSLFSEFTKSLSPDEKTKLIEKYFSNYRDKIENKIKEYIALGENVLHISVHSFTPVLNGIVREANIGLLYDPANNSEKEFSKLFKTELKVLNPRLKIRYNYPYKGTADGFTTYLRRRFPLNYAGIELEINQSFADEKSLNIVLKNNIYKALKITVNTLK</sequence>